<dbReference type="RefSeq" id="WP_068111871.1">
    <property type="nucleotide sequence ID" value="NZ_CP015079.1"/>
</dbReference>
<protein>
    <submittedName>
        <fullName evidence="3">Universal stress protein family protein</fullName>
    </submittedName>
</protein>
<dbReference type="AlphaFoldDB" id="A0A1A9GMX6"/>
<reference evidence="3 4" key="1">
    <citation type="submission" date="2016-03" db="EMBL/GenBank/DDBJ databases">
        <title>Complete genome sequence of a soil Actinobacterium, Nocardioides dokdonensis FR1436.</title>
        <authorList>
            <person name="Kwon S.-K."/>
            <person name="Kim K."/>
            <person name="Kim J.F."/>
        </authorList>
    </citation>
    <scope>NUCLEOTIDE SEQUENCE [LARGE SCALE GENOMIC DNA]</scope>
    <source>
        <strain evidence="3 4">FR1436</strain>
    </source>
</reference>
<proteinExistence type="inferred from homology"/>
<dbReference type="Proteomes" id="UP000077868">
    <property type="component" value="Chromosome"/>
</dbReference>
<dbReference type="OrthoDB" id="3765568at2"/>
<dbReference type="PANTHER" id="PTHR46268:SF6">
    <property type="entry name" value="UNIVERSAL STRESS PROTEIN UP12"/>
    <property type="match status" value="1"/>
</dbReference>
<evidence type="ECO:0000313" key="4">
    <source>
        <dbReference type="Proteomes" id="UP000077868"/>
    </source>
</evidence>
<dbReference type="EMBL" id="CP015079">
    <property type="protein sequence ID" value="ANH39634.1"/>
    <property type="molecule type" value="Genomic_DNA"/>
</dbReference>
<name>A0A1A9GMX6_9ACTN</name>
<dbReference type="PATRIC" id="fig|1300347.3.peg.3231"/>
<accession>A0A1A9GMX6</accession>
<comment type="similarity">
    <text evidence="1">Belongs to the universal stress protein A family.</text>
</comment>
<dbReference type="KEGG" id="ndk:I601_3227"/>
<dbReference type="SUPFAM" id="SSF52402">
    <property type="entry name" value="Adenine nucleotide alpha hydrolases-like"/>
    <property type="match status" value="2"/>
</dbReference>
<evidence type="ECO:0000256" key="1">
    <source>
        <dbReference type="ARBA" id="ARBA00008791"/>
    </source>
</evidence>
<feature type="domain" description="UspA" evidence="2">
    <location>
        <begin position="7"/>
        <end position="143"/>
    </location>
</feature>
<organism evidence="3 4">
    <name type="scientific">Nocardioides dokdonensis FR1436</name>
    <dbReference type="NCBI Taxonomy" id="1300347"/>
    <lineage>
        <taxon>Bacteria</taxon>
        <taxon>Bacillati</taxon>
        <taxon>Actinomycetota</taxon>
        <taxon>Actinomycetes</taxon>
        <taxon>Propionibacteriales</taxon>
        <taxon>Nocardioidaceae</taxon>
        <taxon>Nocardioides</taxon>
    </lineage>
</organism>
<feature type="domain" description="UspA" evidence="2">
    <location>
        <begin position="162"/>
        <end position="295"/>
    </location>
</feature>
<dbReference type="InterPro" id="IPR014729">
    <property type="entry name" value="Rossmann-like_a/b/a_fold"/>
</dbReference>
<gene>
    <name evidence="3" type="ORF">I601_3227</name>
</gene>
<evidence type="ECO:0000313" key="3">
    <source>
        <dbReference type="EMBL" id="ANH39634.1"/>
    </source>
</evidence>
<dbReference type="InterPro" id="IPR006016">
    <property type="entry name" value="UspA"/>
</dbReference>
<dbReference type="PANTHER" id="PTHR46268">
    <property type="entry name" value="STRESS RESPONSE PROTEIN NHAX"/>
    <property type="match status" value="1"/>
</dbReference>
<evidence type="ECO:0000259" key="2">
    <source>
        <dbReference type="Pfam" id="PF00582"/>
    </source>
</evidence>
<dbReference type="Pfam" id="PF00582">
    <property type="entry name" value="Usp"/>
    <property type="match status" value="2"/>
</dbReference>
<dbReference type="CDD" id="cd00293">
    <property type="entry name" value="USP-like"/>
    <property type="match status" value="2"/>
</dbReference>
<dbReference type="Gene3D" id="3.40.50.620">
    <property type="entry name" value="HUPs"/>
    <property type="match status" value="2"/>
</dbReference>
<dbReference type="STRING" id="1300347.I601_3227"/>
<keyword evidence="4" id="KW-1185">Reference proteome</keyword>
<sequence length="301" mass="31828">MSQPDPRPVVVAVGDQPADAALSYAVAEAERLGCGVHLVHVVHSLPQGSELVRVQSVDVEDRGRHTLRRALDLARELAGDGPRVTASLLIGTVVHELVTAVEQIGDVRMVVVQHRDLSRVRRLVSRSTTGGLAARLRLPLVSVPASWTAGIAPAVGGVDRVVTAGVDEPERSVEVLRAAVAAARTHGARLDLVHAWGVPGLYDDPQLAEEVGKELAEAGAGEIRAQLDGLGVDFDDLHIEVHTPPQPAAEQLVEASRTAHLLVLGKHDPWFPLGSHVGPVTGAVLRDAQCPVLLVDPHPSD</sequence>